<dbReference type="PRINTS" id="PR01407">
    <property type="entry name" value="BUTYPHLNCDUF"/>
</dbReference>
<dbReference type="SMART" id="SM00336">
    <property type="entry name" value="BBOX"/>
    <property type="match status" value="1"/>
</dbReference>
<dbReference type="PROSITE" id="PS50119">
    <property type="entry name" value="ZF_BBOX"/>
    <property type="match status" value="1"/>
</dbReference>
<dbReference type="InterPro" id="IPR013320">
    <property type="entry name" value="ConA-like_dom_sf"/>
</dbReference>
<reference evidence="8" key="2">
    <citation type="submission" date="2025-08" db="UniProtKB">
        <authorList>
            <consortium name="Ensembl"/>
        </authorList>
    </citation>
    <scope>IDENTIFICATION</scope>
</reference>
<dbReference type="GO" id="GO:0005737">
    <property type="term" value="C:cytoplasm"/>
    <property type="evidence" value="ECO:0007669"/>
    <property type="project" value="UniProtKB-ARBA"/>
</dbReference>
<dbReference type="CDD" id="cd16040">
    <property type="entry name" value="SPRY_PRY_SNTX"/>
    <property type="match status" value="1"/>
</dbReference>
<dbReference type="GeneTree" id="ENSGT01150000286931"/>
<dbReference type="PANTHER" id="PTHR25465:SF14">
    <property type="entry name" value="E3 UBIQUITIN-PROTEIN LIGASE TRIM65"/>
    <property type="match status" value="1"/>
</dbReference>
<reference evidence="8" key="3">
    <citation type="submission" date="2025-09" db="UniProtKB">
        <authorList>
            <consortium name="Ensembl"/>
        </authorList>
    </citation>
    <scope>IDENTIFICATION</scope>
</reference>
<dbReference type="OrthoDB" id="9442597at2759"/>
<evidence type="ECO:0000259" key="6">
    <source>
        <dbReference type="PROSITE" id="PS50119"/>
    </source>
</evidence>
<evidence type="ECO:0000256" key="5">
    <source>
        <dbReference type="SAM" id="Coils"/>
    </source>
</evidence>
<evidence type="ECO:0000256" key="4">
    <source>
        <dbReference type="PROSITE-ProRule" id="PRU00024"/>
    </source>
</evidence>
<dbReference type="GO" id="GO:0008270">
    <property type="term" value="F:zinc ion binding"/>
    <property type="evidence" value="ECO:0007669"/>
    <property type="project" value="UniProtKB-KW"/>
</dbReference>
<dbReference type="Ensembl" id="ENSECRT00000026494.1">
    <property type="protein sequence ID" value="ENSECRP00000025951.1"/>
    <property type="gene ID" value="ENSECRG00000017538.1"/>
</dbReference>
<dbReference type="Proteomes" id="UP000694620">
    <property type="component" value="Chromosome 12"/>
</dbReference>
<dbReference type="PANTHER" id="PTHR25465">
    <property type="entry name" value="B-BOX DOMAIN CONTAINING"/>
    <property type="match status" value="1"/>
</dbReference>
<dbReference type="Gene3D" id="2.60.120.920">
    <property type="match status" value="1"/>
</dbReference>
<evidence type="ECO:0000256" key="1">
    <source>
        <dbReference type="ARBA" id="ARBA00022723"/>
    </source>
</evidence>
<evidence type="ECO:0000313" key="9">
    <source>
        <dbReference type="Proteomes" id="UP000694620"/>
    </source>
</evidence>
<dbReference type="SMART" id="SM00589">
    <property type="entry name" value="PRY"/>
    <property type="match status" value="1"/>
</dbReference>
<dbReference type="SUPFAM" id="SSF49899">
    <property type="entry name" value="Concanavalin A-like lectins/glucanases"/>
    <property type="match status" value="1"/>
</dbReference>
<dbReference type="Pfam" id="PF00643">
    <property type="entry name" value="zf-B_box"/>
    <property type="match status" value="1"/>
</dbReference>
<organism evidence="8 9">
    <name type="scientific">Erpetoichthys calabaricus</name>
    <name type="common">Rope fish</name>
    <name type="synonym">Calamoichthys calabaricus</name>
    <dbReference type="NCBI Taxonomy" id="27687"/>
    <lineage>
        <taxon>Eukaryota</taxon>
        <taxon>Metazoa</taxon>
        <taxon>Chordata</taxon>
        <taxon>Craniata</taxon>
        <taxon>Vertebrata</taxon>
        <taxon>Euteleostomi</taxon>
        <taxon>Actinopterygii</taxon>
        <taxon>Polypteriformes</taxon>
        <taxon>Polypteridae</taxon>
        <taxon>Erpetoichthys</taxon>
    </lineage>
</organism>
<evidence type="ECO:0000313" key="8">
    <source>
        <dbReference type="Ensembl" id="ENSECRP00000025951.1"/>
    </source>
</evidence>
<dbReference type="Pfam" id="PF00622">
    <property type="entry name" value="SPRY"/>
    <property type="match status" value="1"/>
</dbReference>
<evidence type="ECO:0000259" key="7">
    <source>
        <dbReference type="PROSITE" id="PS50188"/>
    </source>
</evidence>
<dbReference type="Gene3D" id="3.30.160.60">
    <property type="entry name" value="Classic Zinc Finger"/>
    <property type="match status" value="1"/>
</dbReference>
<dbReference type="CDD" id="cd19769">
    <property type="entry name" value="Bbox2_TRIM16-like"/>
    <property type="match status" value="1"/>
</dbReference>
<evidence type="ECO:0000256" key="2">
    <source>
        <dbReference type="ARBA" id="ARBA00022771"/>
    </source>
</evidence>
<name>A0A8C4T2L8_ERPCA</name>
<feature type="coiled-coil region" evidence="5">
    <location>
        <begin position="180"/>
        <end position="217"/>
    </location>
</feature>
<keyword evidence="5" id="KW-0175">Coiled coil</keyword>
<protein>
    <recommendedName>
        <fullName evidence="10">Tripartite motif-containing protein 16-like</fullName>
    </recommendedName>
</protein>
<keyword evidence="9" id="KW-1185">Reference proteome</keyword>
<evidence type="ECO:0008006" key="10">
    <source>
        <dbReference type="Google" id="ProtNLM"/>
    </source>
</evidence>
<dbReference type="InterPro" id="IPR003877">
    <property type="entry name" value="SPRY_dom"/>
</dbReference>
<feature type="domain" description="B30.2/SPRY" evidence="7">
    <location>
        <begin position="280"/>
        <end position="472"/>
    </location>
</feature>
<dbReference type="InterPro" id="IPR043136">
    <property type="entry name" value="B30.2/SPRY_sf"/>
</dbReference>
<dbReference type="RefSeq" id="XP_028671559.2">
    <property type="nucleotide sequence ID" value="XM_028815726.2"/>
</dbReference>
<dbReference type="InterPro" id="IPR000315">
    <property type="entry name" value="Znf_B-box"/>
</dbReference>
<evidence type="ECO:0000256" key="3">
    <source>
        <dbReference type="ARBA" id="ARBA00022833"/>
    </source>
</evidence>
<keyword evidence="3" id="KW-0862">Zinc</keyword>
<dbReference type="SUPFAM" id="SSF57845">
    <property type="entry name" value="B-box zinc-binding domain"/>
    <property type="match status" value="1"/>
</dbReference>
<reference evidence="8" key="1">
    <citation type="submission" date="2021-06" db="EMBL/GenBank/DDBJ databases">
        <authorList>
            <consortium name="Wellcome Sanger Institute Data Sharing"/>
        </authorList>
    </citation>
    <scope>NUCLEOTIDE SEQUENCE [LARGE SCALE GENOMIC DNA]</scope>
</reference>
<proteinExistence type="predicted"/>
<dbReference type="Gene3D" id="4.10.830.40">
    <property type="match status" value="1"/>
</dbReference>
<dbReference type="PROSITE" id="PS50188">
    <property type="entry name" value="B302_SPRY"/>
    <property type="match status" value="1"/>
</dbReference>
<dbReference type="InterPro" id="IPR051051">
    <property type="entry name" value="E3_ubiq-ligase_TRIM/RNF"/>
</dbReference>
<keyword evidence="1" id="KW-0479">Metal-binding</keyword>
<dbReference type="GeneID" id="114662330"/>
<dbReference type="SMART" id="SM00449">
    <property type="entry name" value="SPRY"/>
    <property type="match status" value="1"/>
</dbReference>
<accession>A0A8C4T2L8</accession>
<feature type="domain" description="B box-type" evidence="6">
    <location>
        <begin position="67"/>
        <end position="107"/>
    </location>
</feature>
<dbReference type="InterPro" id="IPR006574">
    <property type="entry name" value="PRY"/>
</dbReference>
<dbReference type="AlphaFoldDB" id="A0A8C4T2L8"/>
<dbReference type="InterPro" id="IPR058030">
    <property type="entry name" value="TRIM8/14/16/25/29/45/65_CC"/>
</dbReference>
<keyword evidence="2 4" id="KW-0863">Zinc-finger</keyword>
<sequence length="472" mass="54700">MMEELPGTTPSLSRTGNVDCDFCTGQKSKAAKSCLTCLASFCETHVQLHFEGGAWQHHELVNPVGDLRQKLCAKHQKCVEVFCRTDRVCICYLCAATDHKNHVTVELELERSEQQKLLDESLLEIKKETVERQKELEAMECSKRLIKKSAERDMKECKDAFHALLCSIDEVHRKVMEYISDLEKRELRRAEEAMKQLEKEIEELKRRDAELTKLSETDDHIHFLQAYSVYQMQPEEKDPLHFIAYTDFFSMSMKNAIHNVKERIEKISQHGREQNPMSASFLPQTFPQTREQFLECSCSLSLDPNTANKFLYLSEGNRRMTLVHTSQPYPDHPERFDWWSQVLCTQGLFRSCFYWEVQWTGSKAVIGVTYRGINRKEKCDTCILGQNGKSWSLRCSDSGFSAQHNKKETKITAHPCHRIGVYLDCPAGSLSFYSVSDTMTHLYSFRSTFKEPLYPGFWVYSHKSSITICQLK</sequence>
<dbReference type="InterPro" id="IPR001870">
    <property type="entry name" value="B30.2/SPRY"/>
</dbReference>
<dbReference type="Pfam" id="PF25600">
    <property type="entry name" value="TRIM_CC"/>
    <property type="match status" value="1"/>
</dbReference>
<dbReference type="InterPro" id="IPR003879">
    <property type="entry name" value="Butyrophylin_SPRY"/>
</dbReference>
<dbReference type="Pfam" id="PF13765">
    <property type="entry name" value="PRY"/>
    <property type="match status" value="1"/>
</dbReference>
<gene>
    <name evidence="8" type="primary">LOC114662330</name>
</gene>